<sequence>MLYEYSDRHGRRWRRFNNYEPEQISTPPLNAASLQQFHAALASRPGQRDTVSISIDNNVKSAFPEDVAQFSQHNDGSD</sequence>
<name>A0ABR5IH43_9ACTN</name>
<dbReference type="Proteomes" id="UP000037247">
    <property type="component" value="Unassembled WGS sequence"/>
</dbReference>
<protein>
    <submittedName>
        <fullName evidence="1">Uncharacterized protein</fullName>
    </submittedName>
</protein>
<gene>
    <name evidence="1" type="ORF">ABW18_00095</name>
</gene>
<keyword evidence="2" id="KW-1185">Reference proteome</keyword>
<evidence type="ECO:0000313" key="2">
    <source>
        <dbReference type="Proteomes" id="UP000037247"/>
    </source>
</evidence>
<evidence type="ECO:0000313" key="1">
    <source>
        <dbReference type="EMBL" id="KNA92923.1"/>
    </source>
</evidence>
<reference evidence="1 2" key="1">
    <citation type="submission" date="2015-05" db="EMBL/GenBank/DDBJ databases">
        <title>Draft genome sequence of the bacterium Gordonia jacobaea a new member of the Gordonia genus.</title>
        <authorList>
            <person name="Jimenez-Galisteo G."/>
            <person name="Dominguez A."/>
            <person name="Munoz E."/>
            <person name="Vinas M."/>
        </authorList>
    </citation>
    <scope>NUCLEOTIDE SEQUENCE [LARGE SCALE GENOMIC DNA]</scope>
    <source>
        <strain evidence="2">mv1</strain>
    </source>
</reference>
<organism evidence="1 2">
    <name type="scientific">Gordonia jacobaea</name>
    <dbReference type="NCBI Taxonomy" id="122202"/>
    <lineage>
        <taxon>Bacteria</taxon>
        <taxon>Bacillati</taxon>
        <taxon>Actinomycetota</taxon>
        <taxon>Actinomycetes</taxon>
        <taxon>Mycobacteriales</taxon>
        <taxon>Gordoniaceae</taxon>
        <taxon>Gordonia</taxon>
    </lineage>
</organism>
<dbReference type="EMBL" id="LDTZ01000013">
    <property type="protein sequence ID" value="KNA92923.1"/>
    <property type="molecule type" value="Genomic_DNA"/>
</dbReference>
<comment type="caution">
    <text evidence="1">The sequence shown here is derived from an EMBL/GenBank/DDBJ whole genome shotgun (WGS) entry which is preliminary data.</text>
</comment>
<proteinExistence type="predicted"/>
<accession>A0ABR5IH43</accession>